<dbReference type="KEGG" id="soh:D1869_03365"/>
<dbReference type="InterPro" id="IPR006140">
    <property type="entry name" value="D-isomer_DH_NAD-bd"/>
</dbReference>
<dbReference type="GO" id="GO:0005829">
    <property type="term" value="C:cytosol"/>
    <property type="evidence" value="ECO:0007669"/>
    <property type="project" value="TreeGrafter"/>
</dbReference>
<dbReference type="PANTHER" id="PTHR10996:SF178">
    <property type="entry name" value="2-HYDROXYACID DEHYDROGENASE YGL185C-RELATED"/>
    <property type="match status" value="1"/>
</dbReference>
<keyword evidence="1 3" id="KW-0560">Oxidoreductase</keyword>
<evidence type="ECO:0000256" key="2">
    <source>
        <dbReference type="ARBA" id="ARBA00023027"/>
    </source>
</evidence>
<reference evidence="6 7" key="1">
    <citation type="submission" date="2019-10" db="EMBL/GenBank/DDBJ databases">
        <title>Genome Sequences from Six Type Strain Members of the Archaeal Family Sulfolobaceae: Acidianus ambivalens, Acidianus infernus, Metallosphaera prunae, Stygiolobus azoricus, Sulfolobus metallicus, and Sulfurisphaera ohwakuensis.</title>
        <authorList>
            <person name="Counts J.A."/>
            <person name="Kelly R.M."/>
        </authorList>
    </citation>
    <scope>NUCLEOTIDE SEQUENCE [LARGE SCALE GENOMIC DNA]</scope>
    <source>
        <strain evidence="6 7">TA-1</strain>
    </source>
</reference>
<evidence type="ECO:0000313" key="7">
    <source>
        <dbReference type="Proteomes" id="UP000427373"/>
    </source>
</evidence>
<keyword evidence="2" id="KW-0520">NAD</keyword>
<dbReference type="PANTHER" id="PTHR10996">
    <property type="entry name" value="2-HYDROXYACID DEHYDROGENASE-RELATED"/>
    <property type="match status" value="1"/>
</dbReference>
<dbReference type="CDD" id="cd12165">
    <property type="entry name" value="2-Hacid_dh_6"/>
    <property type="match status" value="1"/>
</dbReference>
<dbReference type="SUPFAM" id="SSF51735">
    <property type="entry name" value="NAD(P)-binding Rossmann-fold domains"/>
    <property type="match status" value="1"/>
</dbReference>
<dbReference type="EMBL" id="CP045484">
    <property type="protein sequence ID" value="QGR16347.1"/>
    <property type="molecule type" value="Genomic_DNA"/>
</dbReference>
<dbReference type="GO" id="GO:0030267">
    <property type="term" value="F:glyoxylate reductase (NADPH) activity"/>
    <property type="evidence" value="ECO:0007669"/>
    <property type="project" value="TreeGrafter"/>
</dbReference>
<dbReference type="GO" id="GO:0016618">
    <property type="term" value="F:hydroxypyruvate reductase [NAD(P)H] activity"/>
    <property type="evidence" value="ECO:0007669"/>
    <property type="project" value="TreeGrafter"/>
</dbReference>
<evidence type="ECO:0000259" key="5">
    <source>
        <dbReference type="Pfam" id="PF02826"/>
    </source>
</evidence>
<dbReference type="OrthoDB" id="34275at2157"/>
<comment type="similarity">
    <text evidence="3">Belongs to the D-isomer specific 2-hydroxyacid dehydrogenase family.</text>
</comment>
<organism evidence="6 7">
    <name type="scientific">Sulfurisphaera ohwakuensis</name>
    <dbReference type="NCBI Taxonomy" id="69656"/>
    <lineage>
        <taxon>Archaea</taxon>
        <taxon>Thermoproteota</taxon>
        <taxon>Thermoprotei</taxon>
        <taxon>Sulfolobales</taxon>
        <taxon>Sulfolobaceae</taxon>
        <taxon>Sulfurisphaera</taxon>
    </lineage>
</organism>
<evidence type="ECO:0000256" key="3">
    <source>
        <dbReference type="RuleBase" id="RU003719"/>
    </source>
</evidence>
<dbReference type="RefSeq" id="WP_156013905.1">
    <property type="nucleotide sequence ID" value="NZ_CP045484.1"/>
</dbReference>
<proteinExistence type="inferred from homology"/>
<dbReference type="InterPro" id="IPR050223">
    <property type="entry name" value="D-isomer_2-hydroxyacid_DH"/>
</dbReference>
<dbReference type="AlphaFoldDB" id="A0A650CFN6"/>
<evidence type="ECO:0000313" key="6">
    <source>
        <dbReference type="EMBL" id="QGR16347.1"/>
    </source>
</evidence>
<dbReference type="Gene3D" id="3.40.50.720">
    <property type="entry name" value="NAD(P)-binding Rossmann-like Domain"/>
    <property type="match status" value="2"/>
</dbReference>
<dbReference type="GO" id="GO:0051287">
    <property type="term" value="F:NAD binding"/>
    <property type="evidence" value="ECO:0007669"/>
    <property type="project" value="InterPro"/>
</dbReference>
<gene>
    <name evidence="6" type="ORF">D1869_03365</name>
</gene>
<sequence>MMIISTVKLPEECKRLIPVKDEGITEDDIRNAEIIMLWPSQAREILPKAEKVKIIQTFSAGVDDFPFELLKKDQLLYSNAGAYSISVAEHAFALILALAKGVGVKKRVETYPLNNSTILILGAGGIGSEVAKIAKLGFNMYVIGVSRSFKGTYYDEKYSLKDLEKVIGRADVIVDTLPLNKETRGILNYSVLSKVKEKCIIVNVGRAETVVEDDIYRILKEKPGVRFGTDVFWRVNGKENFSTSKLWELENFTGTPHIAGATANERVLKNALIQACKNVYRILNEGEGENKVKIEDYI</sequence>
<dbReference type="InterPro" id="IPR006139">
    <property type="entry name" value="D-isomer_2_OHA_DH_cat_dom"/>
</dbReference>
<feature type="domain" description="D-isomer specific 2-hydroxyacid dehydrogenase NAD-binding" evidence="5">
    <location>
        <begin position="105"/>
        <end position="259"/>
    </location>
</feature>
<dbReference type="GeneID" id="42800253"/>
<name>A0A650CFN6_SULOH</name>
<dbReference type="SUPFAM" id="SSF52283">
    <property type="entry name" value="Formate/glycerate dehydrogenase catalytic domain-like"/>
    <property type="match status" value="1"/>
</dbReference>
<feature type="domain" description="D-isomer specific 2-hydroxyacid dehydrogenase catalytic" evidence="4">
    <location>
        <begin position="24"/>
        <end position="292"/>
    </location>
</feature>
<evidence type="ECO:0000256" key="1">
    <source>
        <dbReference type="ARBA" id="ARBA00023002"/>
    </source>
</evidence>
<accession>A0A650CFN6</accession>
<dbReference type="Proteomes" id="UP000427373">
    <property type="component" value="Chromosome"/>
</dbReference>
<keyword evidence="7" id="KW-1185">Reference proteome</keyword>
<protein>
    <submittedName>
        <fullName evidence="6">3-phosphoglycerate dehydrogenase</fullName>
    </submittedName>
</protein>
<evidence type="ECO:0000259" key="4">
    <source>
        <dbReference type="Pfam" id="PF00389"/>
    </source>
</evidence>
<dbReference type="Pfam" id="PF00389">
    <property type="entry name" value="2-Hacid_dh"/>
    <property type="match status" value="1"/>
</dbReference>
<dbReference type="Pfam" id="PF02826">
    <property type="entry name" value="2-Hacid_dh_C"/>
    <property type="match status" value="1"/>
</dbReference>
<dbReference type="InterPro" id="IPR036291">
    <property type="entry name" value="NAD(P)-bd_dom_sf"/>
</dbReference>